<feature type="compositionally biased region" description="Basic residues" evidence="1">
    <location>
        <begin position="127"/>
        <end position="136"/>
    </location>
</feature>
<dbReference type="AlphaFoldDB" id="A0A0E0N1D9"/>
<feature type="compositionally biased region" description="Gly residues" evidence="1">
    <location>
        <begin position="112"/>
        <end position="123"/>
    </location>
</feature>
<feature type="region of interest" description="Disordered" evidence="1">
    <location>
        <begin position="74"/>
        <end position="146"/>
    </location>
</feature>
<proteinExistence type="predicted"/>
<reference evidence="2" key="2">
    <citation type="submission" date="2015-06" db="UniProtKB">
        <authorList>
            <consortium name="EnsemblPlants"/>
        </authorList>
    </citation>
    <scope>IDENTIFICATION</scope>
</reference>
<dbReference type="Gramene" id="ORUFI01G31150.1">
    <property type="protein sequence ID" value="ORUFI01G31150.1"/>
    <property type="gene ID" value="ORUFI01G31150"/>
</dbReference>
<protein>
    <submittedName>
        <fullName evidence="2">Uncharacterized protein</fullName>
    </submittedName>
</protein>
<feature type="compositionally biased region" description="Pro residues" evidence="1">
    <location>
        <begin position="38"/>
        <end position="47"/>
    </location>
</feature>
<evidence type="ECO:0000256" key="1">
    <source>
        <dbReference type="SAM" id="MobiDB-lite"/>
    </source>
</evidence>
<dbReference type="Proteomes" id="UP000008022">
    <property type="component" value="Unassembled WGS sequence"/>
</dbReference>
<evidence type="ECO:0000313" key="2">
    <source>
        <dbReference type="EnsemblPlants" id="ORUFI01G31150.1"/>
    </source>
</evidence>
<evidence type="ECO:0000313" key="3">
    <source>
        <dbReference type="Proteomes" id="UP000008022"/>
    </source>
</evidence>
<name>A0A0E0N1D9_ORYRU</name>
<feature type="region of interest" description="Disordered" evidence="1">
    <location>
        <begin position="1"/>
        <end position="54"/>
    </location>
</feature>
<dbReference type="EnsemblPlants" id="ORUFI01G31150.1">
    <property type="protein sequence ID" value="ORUFI01G31150.1"/>
    <property type="gene ID" value="ORUFI01G31150"/>
</dbReference>
<dbReference type="HOGENOM" id="CLU_098100_0_0_1"/>
<reference evidence="3" key="1">
    <citation type="submission" date="2013-06" db="EMBL/GenBank/DDBJ databases">
        <authorList>
            <person name="Zhao Q."/>
        </authorList>
    </citation>
    <scope>NUCLEOTIDE SEQUENCE</scope>
    <source>
        <strain evidence="3">cv. W1943</strain>
    </source>
</reference>
<keyword evidence="3" id="KW-1185">Reference proteome</keyword>
<organism evidence="2 3">
    <name type="scientific">Oryza rufipogon</name>
    <name type="common">Brownbeard rice</name>
    <name type="synonym">Asian wild rice</name>
    <dbReference type="NCBI Taxonomy" id="4529"/>
    <lineage>
        <taxon>Eukaryota</taxon>
        <taxon>Viridiplantae</taxon>
        <taxon>Streptophyta</taxon>
        <taxon>Embryophyta</taxon>
        <taxon>Tracheophyta</taxon>
        <taxon>Spermatophyta</taxon>
        <taxon>Magnoliopsida</taxon>
        <taxon>Liliopsida</taxon>
        <taxon>Poales</taxon>
        <taxon>Poaceae</taxon>
        <taxon>BOP clade</taxon>
        <taxon>Oryzoideae</taxon>
        <taxon>Oryzeae</taxon>
        <taxon>Oryzinae</taxon>
        <taxon>Oryza</taxon>
    </lineage>
</organism>
<accession>A0A0E0N1D9</accession>
<sequence>MEQQTNLIDRLVVQPGRSAPGATRAAKPHRRPLLSHASPPPEQPPAKPGGSKEVAKTAAAGLPFLLIPGQVVGAPMRPEHEGRSSARTARSGAVEFGSGPPFAGSGLDAQVGGEGGSRGGDGGARAAQRRRRRRRPQREGRTEEEAVAAVARGPRGGDCGARTSRQRWLRLADVHQLLLLWLVCTRKWLAAATSLIPGGLKNPSRGAPPLLWPDPVLAVGSFRRGWTRRLVQRTTVPWRRAGAGREPT</sequence>